<comment type="caution">
    <text evidence="2">The sequence shown here is derived from an EMBL/GenBank/DDBJ whole genome shotgun (WGS) entry which is preliminary data.</text>
</comment>
<keyword evidence="3" id="KW-1185">Reference proteome</keyword>
<dbReference type="AlphaFoldDB" id="A0AAD3XLF8"/>
<evidence type="ECO:0000313" key="2">
    <source>
        <dbReference type="EMBL" id="GMH08626.1"/>
    </source>
</evidence>
<dbReference type="Proteomes" id="UP001279734">
    <property type="component" value="Unassembled WGS sequence"/>
</dbReference>
<dbReference type="EMBL" id="BSYO01000008">
    <property type="protein sequence ID" value="GMH08626.1"/>
    <property type="molecule type" value="Genomic_DNA"/>
</dbReference>
<organism evidence="2 3">
    <name type="scientific">Nepenthes gracilis</name>
    <name type="common">Slender pitcher plant</name>
    <dbReference type="NCBI Taxonomy" id="150966"/>
    <lineage>
        <taxon>Eukaryota</taxon>
        <taxon>Viridiplantae</taxon>
        <taxon>Streptophyta</taxon>
        <taxon>Embryophyta</taxon>
        <taxon>Tracheophyta</taxon>
        <taxon>Spermatophyta</taxon>
        <taxon>Magnoliopsida</taxon>
        <taxon>eudicotyledons</taxon>
        <taxon>Gunneridae</taxon>
        <taxon>Pentapetalae</taxon>
        <taxon>Caryophyllales</taxon>
        <taxon>Nepenthaceae</taxon>
        <taxon>Nepenthes</taxon>
    </lineage>
</organism>
<proteinExistence type="predicted"/>
<sequence length="87" mass="9749">MLATVERGCADADLPMLPRKKHVQPASGSQPFLAGSPMTALDQVEEVEEDEDDFYNPTLHALKMLMEANVTQTYLDFFNFGRKANDE</sequence>
<reference evidence="2" key="1">
    <citation type="submission" date="2023-05" db="EMBL/GenBank/DDBJ databases">
        <title>Nepenthes gracilis genome sequencing.</title>
        <authorList>
            <person name="Fukushima K."/>
        </authorList>
    </citation>
    <scope>NUCLEOTIDE SEQUENCE</scope>
    <source>
        <strain evidence="2">SING2019-196</strain>
    </source>
</reference>
<accession>A0AAD3XLF8</accession>
<evidence type="ECO:0000256" key="1">
    <source>
        <dbReference type="SAM" id="MobiDB-lite"/>
    </source>
</evidence>
<evidence type="ECO:0000313" key="3">
    <source>
        <dbReference type="Proteomes" id="UP001279734"/>
    </source>
</evidence>
<gene>
    <name evidence="2" type="ORF">Nepgr_010466</name>
</gene>
<name>A0AAD3XLF8_NEPGR</name>
<protein>
    <submittedName>
        <fullName evidence="2">Uncharacterized protein</fullName>
    </submittedName>
</protein>
<feature type="region of interest" description="Disordered" evidence="1">
    <location>
        <begin position="13"/>
        <end position="35"/>
    </location>
</feature>